<dbReference type="Proteomes" id="UP000803884">
    <property type="component" value="Unassembled WGS sequence"/>
</dbReference>
<dbReference type="RefSeq" id="XP_069229404.1">
    <property type="nucleotide sequence ID" value="XM_069374166.1"/>
</dbReference>
<protein>
    <recommendedName>
        <fullName evidence="1">2EXR domain-containing protein</fullName>
    </recommendedName>
</protein>
<organism evidence="2 3">
    <name type="scientific">Cladosporium halotolerans</name>
    <dbReference type="NCBI Taxonomy" id="1052096"/>
    <lineage>
        <taxon>Eukaryota</taxon>
        <taxon>Fungi</taxon>
        <taxon>Dikarya</taxon>
        <taxon>Ascomycota</taxon>
        <taxon>Pezizomycotina</taxon>
        <taxon>Dothideomycetes</taxon>
        <taxon>Dothideomycetidae</taxon>
        <taxon>Cladosporiales</taxon>
        <taxon>Cladosporiaceae</taxon>
        <taxon>Cladosporium</taxon>
    </lineage>
</organism>
<dbReference type="PANTHER" id="PTHR42085:SF2">
    <property type="entry name" value="F-BOX DOMAIN-CONTAINING PROTEIN"/>
    <property type="match status" value="1"/>
</dbReference>
<proteinExistence type="predicted"/>
<dbReference type="InterPro" id="IPR038883">
    <property type="entry name" value="AN11006-like"/>
</dbReference>
<evidence type="ECO:0000259" key="1">
    <source>
        <dbReference type="Pfam" id="PF20150"/>
    </source>
</evidence>
<keyword evidence="3" id="KW-1185">Reference proteome</keyword>
<dbReference type="GeneID" id="96007004"/>
<gene>
    <name evidence="2" type="ORF">WHR41_05561</name>
</gene>
<dbReference type="EMBL" id="JAAQHG020000015">
    <property type="protein sequence ID" value="KAL1586299.1"/>
    <property type="molecule type" value="Genomic_DNA"/>
</dbReference>
<dbReference type="PANTHER" id="PTHR42085">
    <property type="entry name" value="F-BOX DOMAIN-CONTAINING PROTEIN"/>
    <property type="match status" value="1"/>
</dbReference>
<comment type="caution">
    <text evidence="2">The sequence shown here is derived from an EMBL/GenBank/DDBJ whole genome shotgun (WGS) entry which is preliminary data.</text>
</comment>
<dbReference type="InterPro" id="IPR045518">
    <property type="entry name" value="2EXR"/>
</dbReference>
<dbReference type="AlphaFoldDB" id="A0AB34KMP4"/>
<reference evidence="2 3" key="1">
    <citation type="journal article" date="2020" name="Microbiol. Resour. Announc.">
        <title>Draft Genome Sequence of a Cladosporium Species Isolated from the Mesophotic Ascidian Didemnum maculosum.</title>
        <authorList>
            <person name="Gioti A."/>
            <person name="Siaperas R."/>
            <person name="Nikolaivits E."/>
            <person name="Le Goff G."/>
            <person name="Ouazzani J."/>
            <person name="Kotoulas G."/>
            <person name="Topakas E."/>
        </authorList>
    </citation>
    <scope>NUCLEOTIDE SEQUENCE [LARGE SCALE GENOMIC DNA]</scope>
    <source>
        <strain evidence="2 3">TM138-S3</strain>
    </source>
</reference>
<dbReference type="Pfam" id="PF20150">
    <property type="entry name" value="2EXR"/>
    <property type="match status" value="1"/>
</dbReference>
<evidence type="ECO:0000313" key="3">
    <source>
        <dbReference type="Proteomes" id="UP000803884"/>
    </source>
</evidence>
<accession>A0AB34KMP4</accession>
<name>A0AB34KMP4_9PEZI</name>
<sequence>MDDLMRFNPGCNLPQSSLLRLPKELQLTIWEFALIDDHPIPLFHRRPGLDTEEQARQPSDSLQWNVPALLQTCQSIRAESTPIYYSNNTFILQDDLVLGSYEYTSSLLKKFLSYIELMSSFAIEYKLPSSTVFSLQGQRMLADGEYSLELHSEASTSHQRPLTFLETVETDMCLCTIRETVHKRHFSSTLGFTNAIIAFLSSFGEKMSKYELRVLRPCEYCGKRMIEQKPRQSIVNAS</sequence>
<evidence type="ECO:0000313" key="2">
    <source>
        <dbReference type="EMBL" id="KAL1586299.1"/>
    </source>
</evidence>
<feature type="domain" description="2EXR" evidence="1">
    <location>
        <begin position="20"/>
        <end position="86"/>
    </location>
</feature>